<dbReference type="STRING" id="1237085.Ngar_c30430"/>
<dbReference type="REBASE" id="55347">
    <property type="entry name" value="M.Nga92ORF30430P"/>
</dbReference>
<dbReference type="GO" id="GO:0003677">
    <property type="term" value="F:DNA binding"/>
    <property type="evidence" value="ECO:0007669"/>
    <property type="project" value="InterPro"/>
</dbReference>
<reference evidence="6 7" key="1">
    <citation type="journal article" date="2012" name="Environ. Microbiol.">
        <title>The genome of the ammonia-oxidizing Candidatus Nitrososphaera gargensis: insights into metabolic versatility and environmental adaptations.</title>
        <authorList>
            <person name="Spang A."/>
            <person name="Poehlein A."/>
            <person name="Offre P."/>
            <person name="Zumbragel S."/>
            <person name="Haider S."/>
            <person name="Rychlik N."/>
            <person name="Nowka B."/>
            <person name="Schmeisser C."/>
            <person name="Lebedeva E.V."/>
            <person name="Rattei T."/>
            <person name="Bohm C."/>
            <person name="Schmid M."/>
            <person name="Galushko A."/>
            <person name="Hatzenpichler R."/>
            <person name="Weinmaier T."/>
            <person name="Daniel R."/>
            <person name="Schleper C."/>
            <person name="Spieck E."/>
            <person name="Streit W."/>
            <person name="Wagner M."/>
        </authorList>
    </citation>
    <scope>NUCLEOTIDE SEQUENCE [LARGE SCALE GENOMIC DNA]</scope>
    <source>
        <strain evidence="7">Ga9.2</strain>
    </source>
</reference>
<evidence type="ECO:0000259" key="5">
    <source>
        <dbReference type="Pfam" id="PF01555"/>
    </source>
</evidence>
<keyword evidence="4" id="KW-0949">S-adenosyl-L-methionine</keyword>
<keyword evidence="3" id="KW-0808">Transferase</keyword>
<dbReference type="RefSeq" id="WP_015020493.1">
    <property type="nucleotide sequence ID" value="NC_018719.1"/>
</dbReference>
<dbReference type="EMBL" id="CP002408">
    <property type="protein sequence ID" value="AFU59959.1"/>
    <property type="molecule type" value="Genomic_DNA"/>
</dbReference>
<dbReference type="GO" id="GO:0008170">
    <property type="term" value="F:N-methyltransferase activity"/>
    <property type="evidence" value="ECO:0007669"/>
    <property type="project" value="InterPro"/>
</dbReference>
<evidence type="ECO:0000313" key="7">
    <source>
        <dbReference type="Proteomes" id="UP000008037"/>
    </source>
</evidence>
<dbReference type="PRINTS" id="PR00506">
    <property type="entry name" value="D21N6MTFRASE"/>
</dbReference>
<evidence type="ECO:0000313" key="6">
    <source>
        <dbReference type="EMBL" id="AFU59959.1"/>
    </source>
</evidence>
<protein>
    <submittedName>
        <fullName evidence="6">Putative methylase N-4/N-6 domain protein</fullName>
    </submittedName>
</protein>
<dbReference type="GeneID" id="13796853"/>
<dbReference type="Proteomes" id="UP000008037">
    <property type="component" value="Chromosome"/>
</dbReference>
<evidence type="ECO:0000256" key="4">
    <source>
        <dbReference type="ARBA" id="ARBA00022691"/>
    </source>
</evidence>
<dbReference type="HOGENOM" id="CLU_024927_10_0_2"/>
<proteinExistence type="inferred from homology"/>
<keyword evidence="2 6" id="KW-0489">Methyltransferase</keyword>
<dbReference type="Pfam" id="PF01555">
    <property type="entry name" value="N6_N4_Mtase"/>
    <property type="match status" value="1"/>
</dbReference>
<dbReference type="InterPro" id="IPR002052">
    <property type="entry name" value="DNA_methylase_N6_adenine_CS"/>
</dbReference>
<dbReference type="BioCyc" id="CNIT1237085:G1324-3043-MONOMER"/>
<dbReference type="SUPFAM" id="SSF53335">
    <property type="entry name" value="S-adenosyl-L-methionine-dependent methyltransferases"/>
    <property type="match status" value="1"/>
</dbReference>
<dbReference type="InterPro" id="IPR002295">
    <property type="entry name" value="N4/N6-MTase_EcoPI_Mod-like"/>
</dbReference>
<dbReference type="InterPro" id="IPR002941">
    <property type="entry name" value="DNA_methylase_N4/N6"/>
</dbReference>
<comment type="similarity">
    <text evidence="1">Belongs to the N(4)/N(6)-methyltransferase family.</text>
</comment>
<name>K0INU0_NITGG</name>
<evidence type="ECO:0000256" key="1">
    <source>
        <dbReference type="ARBA" id="ARBA00006594"/>
    </source>
</evidence>
<evidence type="ECO:0000256" key="2">
    <source>
        <dbReference type="ARBA" id="ARBA00022603"/>
    </source>
</evidence>
<accession>K0INU0</accession>
<dbReference type="GO" id="GO:0032259">
    <property type="term" value="P:methylation"/>
    <property type="evidence" value="ECO:0007669"/>
    <property type="project" value="UniProtKB-KW"/>
</dbReference>
<dbReference type="AlphaFoldDB" id="K0INU0"/>
<dbReference type="InterPro" id="IPR029063">
    <property type="entry name" value="SAM-dependent_MTases_sf"/>
</dbReference>
<evidence type="ECO:0000256" key="3">
    <source>
        <dbReference type="ARBA" id="ARBA00022679"/>
    </source>
</evidence>
<dbReference type="PROSITE" id="PS00092">
    <property type="entry name" value="N6_MTASE"/>
    <property type="match status" value="1"/>
</dbReference>
<feature type="domain" description="DNA methylase N-4/N-6" evidence="5">
    <location>
        <begin position="42"/>
        <end position="341"/>
    </location>
</feature>
<dbReference type="OrthoDB" id="38200at2157"/>
<sequence>MAQRTRLALKPHDSDLKKNLLFHCDNLDCINYLQKHGFESKIDLVYIDPPFLSGERYFRRVDNDSNLAFEDLWKQSKYLEMMHKRLAEIRKLLSKDGSIFVHLDWHAVHYVKVMMDRIFGPENFRNEIIVKRGRRKNLQYQFESIDRMHTAYDSILWYSKSAETKFAPPLAKHHSKAKWMGFWSNVNRPTMRYEIFGVRLVRGQWKWAKERALKAVENYRLYEQKFSSMMTLEEYWESTGKKLEFVRKRPGVKYAEYWIPPKTHRIIDNVWLDIQAYNYSTGYGTEKHAQLLERIIGQFSKEDGLVADFFCGSGTTLAIAQKLGRRWIGCDSSPAAIAVTKKRLGSGFSIVNIN</sequence>
<organism evidence="6 7">
    <name type="scientific">Nitrososphaera gargensis (strain Ga9.2)</name>
    <dbReference type="NCBI Taxonomy" id="1237085"/>
    <lineage>
        <taxon>Archaea</taxon>
        <taxon>Nitrososphaerota</taxon>
        <taxon>Nitrososphaeria</taxon>
        <taxon>Nitrososphaerales</taxon>
        <taxon>Nitrososphaeraceae</taxon>
        <taxon>Nitrososphaera</taxon>
    </lineage>
</organism>
<dbReference type="Gene3D" id="3.40.50.150">
    <property type="entry name" value="Vaccinia Virus protein VP39"/>
    <property type="match status" value="1"/>
</dbReference>
<keyword evidence="7" id="KW-1185">Reference proteome</keyword>
<gene>
    <name evidence="6" type="ordered locus">Ngar_c30430</name>
</gene>
<dbReference type="KEGG" id="nga:Ngar_c30430"/>
<dbReference type="InParanoid" id="K0INU0"/>